<dbReference type="SUPFAM" id="SSF52058">
    <property type="entry name" value="L domain-like"/>
    <property type="match status" value="1"/>
</dbReference>
<reference evidence="1 2" key="1">
    <citation type="submission" date="2024-04" db="EMBL/GenBank/DDBJ databases">
        <title>Tritrichomonas musculus Genome.</title>
        <authorList>
            <person name="Alves-Ferreira E."/>
            <person name="Grigg M."/>
            <person name="Lorenzi H."/>
            <person name="Galac M."/>
        </authorList>
    </citation>
    <scope>NUCLEOTIDE SEQUENCE [LARGE SCALE GENOMIC DNA]</scope>
    <source>
        <strain evidence="1 2">EAF2021</strain>
    </source>
</reference>
<dbReference type="Gene3D" id="3.80.10.10">
    <property type="entry name" value="Ribonuclease Inhibitor"/>
    <property type="match status" value="1"/>
</dbReference>
<dbReference type="Proteomes" id="UP001470230">
    <property type="component" value="Unassembled WGS sequence"/>
</dbReference>
<keyword evidence="2" id="KW-1185">Reference proteome</keyword>
<dbReference type="Pfam" id="PF13306">
    <property type="entry name" value="LRR_5"/>
    <property type="match status" value="1"/>
</dbReference>
<evidence type="ECO:0000313" key="1">
    <source>
        <dbReference type="EMBL" id="KAK8880732.1"/>
    </source>
</evidence>
<accession>A0ABR2JPD3</accession>
<dbReference type="InterPro" id="IPR026906">
    <property type="entry name" value="LRR_5"/>
</dbReference>
<dbReference type="InterPro" id="IPR032675">
    <property type="entry name" value="LRR_dom_sf"/>
</dbReference>
<evidence type="ECO:0008006" key="3">
    <source>
        <dbReference type="Google" id="ProtNLM"/>
    </source>
</evidence>
<organism evidence="1 2">
    <name type="scientific">Tritrichomonas musculus</name>
    <dbReference type="NCBI Taxonomy" id="1915356"/>
    <lineage>
        <taxon>Eukaryota</taxon>
        <taxon>Metamonada</taxon>
        <taxon>Parabasalia</taxon>
        <taxon>Tritrichomonadida</taxon>
        <taxon>Tritrichomonadidae</taxon>
        <taxon>Tritrichomonas</taxon>
    </lineage>
</organism>
<protein>
    <recommendedName>
        <fullName evidence="3">Surface antigen BspA-like</fullName>
    </recommendedName>
</protein>
<gene>
    <name evidence="1" type="ORF">M9Y10_003419</name>
</gene>
<proteinExistence type="predicted"/>
<name>A0ABR2JPD3_9EUKA</name>
<sequence length="109" mass="12191">MIVGKNKDDFDVLASAYRDIVEAKIPSFIKTIGAYSFSNCTKLQKIVFEENSELETIEKNAFSEASIKSITITSHVTKICEGAFSLCQQVESIVFEENWILCVCTLPKT</sequence>
<comment type="caution">
    <text evidence="1">The sequence shown here is derived from an EMBL/GenBank/DDBJ whole genome shotgun (WGS) entry which is preliminary data.</text>
</comment>
<dbReference type="EMBL" id="JAPFFF010000010">
    <property type="protein sequence ID" value="KAK8880732.1"/>
    <property type="molecule type" value="Genomic_DNA"/>
</dbReference>
<evidence type="ECO:0000313" key="2">
    <source>
        <dbReference type="Proteomes" id="UP001470230"/>
    </source>
</evidence>